<evidence type="ECO:0000256" key="2">
    <source>
        <dbReference type="SAM" id="Phobius"/>
    </source>
</evidence>
<feature type="compositionally biased region" description="Basic and acidic residues" evidence="1">
    <location>
        <begin position="250"/>
        <end position="259"/>
    </location>
</feature>
<feature type="compositionally biased region" description="Basic residues" evidence="1">
    <location>
        <begin position="226"/>
        <end position="235"/>
    </location>
</feature>
<accession>W7YMR0</accession>
<organism evidence="3 4">
    <name type="scientific">Saccharicrinis fermentans DSM 9555 = JCM 21142</name>
    <dbReference type="NCBI Taxonomy" id="869213"/>
    <lineage>
        <taxon>Bacteria</taxon>
        <taxon>Pseudomonadati</taxon>
        <taxon>Bacteroidota</taxon>
        <taxon>Bacteroidia</taxon>
        <taxon>Marinilabiliales</taxon>
        <taxon>Marinilabiliaceae</taxon>
        <taxon>Saccharicrinis</taxon>
    </lineage>
</organism>
<protein>
    <submittedName>
        <fullName evidence="3">Uncharacterized protein</fullName>
    </submittedName>
</protein>
<feature type="transmembrane region" description="Helical" evidence="2">
    <location>
        <begin position="72"/>
        <end position="92"/>
    </location>
</feature>
<dbReference type="OrthoDB" id="1123332at2"/>
<keyword evidence="2" id="KW-0812">Transmembrane</keyword>
<gene>
    <name evidence="3" type="ORF">JCM21142_134726</name>
</gene>
<evidence type="ECO:0000313" key="3">
    <source>
        <dbReference type="EMBL" id="GAF05961.1"/>
    </source>
</evidence>
<evidence type="ECO:0000256" key="1">
    <source>
        <dbReference type="SAM" id="MobiDB-lite"/>
    </source>
</evidence>
<comment type="caution">
    <text evidence="3">The sequence shown here is derived from an EMBL/GenBank/DDBJ whole genome shotgun (WGS) entry which is preliminary data.</text>
</comment>
<dbReference type="AlphaFoldDB" id="W7YMR0"/>
<sequence>MGLKYNQPDKNHPLYRKVTHTKYTGIKKIGDKGSQSWLQRVILPISENYFKGSLEYPVMNDEYLKRSAQTHITPIIGGGMALFCIILYTYTFIMDGTFGLSPDIYIGLWCVVFFFILYYFTMPKKEEIFDRLNGTITFPGFLWKKNITMPFDKIKFSYTSGGPNMIGAYQLVIVRPDKAGSWLRFGLGGMDCYQDLAYITWYMDKNRPLPPNQDFDPYREKDFERRKKAKFKKPLYRSQIPTPEATPEQQAERERIGGW</sequence>
<dbReference type="STRING" id="869213.GCA_000517085_03887"/>
<evidence type="ECO:0000313" key="4">
    <source>
        <dbReference type="Proteomes" id="UP000019402"/>
    </source>
</evidence>
<name>W7YMR0_9BACT</name>
<feature type="region of interest" description="Disordered" evidence="1">
    <location>
        <begin position="224"/>
        <end position="259"/>
    </location>
</feature>
<reference evidence="3 4" key="1">
    <citation type="journal article" date="2014" name="Genome Announc.">
        <title>Draft Genome Sequence of Cytophaga fermentans JCM 21142T, a Facultative Anaerobe Isolated from Marine Mud.</title>
        <authorList>
            <person name="Starns D."/>
            <person name="Oshima K."/>
            <person name="Suda W."/>
            <person name="Iino T."/>
            <person name="Yuki M."/>
            <person name="Inoue J."/>
            <person name="Kitamura K."/>
            <person name="Iida T."/>
            <person name="Darby A."/>
            <person name="Hattori M."/>
            <person name="Ohkuma M."/>
        </authorList>
    </citation>
    <scope>NUCLEOTIDE SEQUENCE [LARGE SCALE GENOMIC DNA]</scope>
    <source>
        <strain evidence="3 4">JCM 21142</strain>
    </source>
</reference>
<dbReference type="EMBL" id="BAMD01000176">
    <property type="protein sequence ID" value="GAF05961.1"/>
    <property type="molecule type" value="Genomic_DNA"/>
</dbReference>
<feature type="transmembrane region" description="Helical" evidence="2">
    <location>
        <begin position="104"/>
        <end position="121"/>
    </location>
</feature>
<dbReference type="RefSeq" id="WP_052522395.1">
    <property type="nucleotide sequence ID" value="NZ_BAMD01000176.1"/>
</dbReference>
<dbReference type="Proteomes" id="UP000019402">
    <property type="component" value="Unassembled WGS sequence"/>
</dbReference>
<proteinExistence type="predicted"/>
<keyword evidence="2" id="KW-0472">Membrane</keyword>
<keyword evidence="4" id="KW-1185">Reference proteome</keyword>
<keyword evidence="2" id="KW-1133">Transmembrane helix</keyword>